<comment type="caution">
    <text evidence="2">The sequence shown here is derived from an EMBL/GenBank/DDBJ whole genome shotgun (WGS) entry which is preliminary data.</text>
</comment>
<keyword evidence="1" id="KW-0732">Signal</keyword>
<keyword evidence="3" id="KW-1185">Reference proteome</keyword>
<organism evidence="2 3">
    <name type="scientific">Roseateles flavus</name>
    <dbReference type="NCBI Taxonomy" id="3149041"/>
    <lineage>
        <taxon>Bacteria</taxon>
        <taxon>Pseudomonadati</taxon>
        <taxon>Pseudomonadota</taxon>
        <taxon>Betaproteobacteria</taxon>
        <taxon>Burkholderiales</taxon>
        <taxon>Sphaerotilaceae</taxon>
        <taxon>Roseateles</taxon>
    </lineage>
</organism>
<evidence type="ECO:0000256" key="1">
    <source>
        <dbReference type="SAM" id="SignalP"/>
    </source>
</evidence>
<name>A0ABV0GFD2_9BURK</name>
<feature type="chain" id="PRO_5045216491" evidence="1">
    <location>
        <begin position="21"/>
        <end position="128"/>
    </location>
</feature>
<dbReference type="RefSeq" id="WP_347610494.1">
    <property type="nucleotide sequence ID" value="NZ_JBDPZC010000006.1"/>
</dbReference>
<reference evidence="2 3" key="1">
    <citation type="submission" date="2024-05" db="EMBL/GenBank/DDBJ databases">
        <title>Roseateles sp. 2.12 16S ribosomal RNA gene Genome sequencing and assembly.</title>
        <authorList>
            <person name="Woo H."/>
        </authorList>
    </citation>
    <scope>NUCLEOTIDE SEQUENCE [LARGE SCALE GENOMIC DNA]</scope>
    <source>
        <strain evidence="2 3">2.12</strain>
    </source>
</reference>
<accession>A0ABV0GFD2</accession>
<proteinExistence type="predicted"/>
<feature type="signal peptide" evidence="1">
    <location>
        <begin position="1"/>
        <end position="20"/>
    </location>
</feature>
<evidence type="ECO:0000313" key="3">
    <source>
        <dbReference type="Proteomes" id="UP001462640"/>
    </source>
</evidence>
<gene>
    <name evidence="2" type="ORF">ABDJ40_13495</name>
</gene>
<sequence length="128" mass="13911">MRRSMVSIALALVGAAAVHAAVADVVDIRWDSTGRFEHSQPIAAGKFAEVCAKLSKGQRVAWAFKSTQPTAFNVHFHEGKNVEFAAKVEGAKSADAVLEVAQDQDYCWMWSNKSGDSVNLTFSVQKQP</sequence>
<dbReference type="Proteomes" id="UP001462640">
    <property type="component" value="Unassembled WGS sequence"/>
</dbReference>
<evidence type="ECO:0000313" key="2">
    <source>
        <dbReference type="EMBL" id="MEO3713773.1"/>
    </source>
</evidence>
<dbReference type="EMBL" id="JBDPZC010000006">
    <property type="protein sequence ID" value="MEO3713773.1"/>
    <property type="molecule type" value="Genomic_DNA"/>
</dbReference>
<protein>
    <submittedName>
        <fullName evidence="2">Uncharacterized protein</fullName>
    </submittedName>
</protein>